<comment type="pathway">
    <text evidence="2 11">Pyrimidine metabolism; CTP biosynthesis via de novo pathway; UDP from UMP (UMPK route): step 1/1.</text>
</comment>
<dbReference type="PANTHER" id="PTHR42833:SF4">
    <property type="entry name" value="URIDYLATE KINASE PUMPKIN, CHLOROPLASTIC"/>
    <property type="match status" value="1"/>
</dbReference>
<dbReference type="InterPro" id="IPR036393">
    <property type="entry name" value="AceGlu_kinase-like_sf"/>
</dbReference>
<feature type="binding site" evidence="11">
    <location>
        <begin position="14"/>
        <end position="17"/>
    </location>
    <ligand>
        <name>ATP</name>
        <dbReference type="ChEBI" id="CHEBI:30616"/>
    </ligand>
</feature>
<dbReference type="PANTHER" id="PTHR42833">
    <property type="entry name" value="URIDYLATE KINASE"/>
    <property type="match status" value="1"/>
</dbReference>
<evidence type="ECO:0000256" key="6">
    <source>
        <dbReference type="ARBA" id="ARBA00022741"/>
    </source>
</evidence>
<comment type="caution">
    <text evidence="11">Lacks conserved residue(s) required for the propagation of feature annotation.</text>
</comment>
<evidence type="ECO:0000313" key="13">
    <source>
        <dbReference type="EMBL" id="RDH40026.1"/>
    </source>
</evidence>
<evidence type="ECO:0000256" key="4">
    <source>
        <dbReference type="ARBA" id="ARBA00022490"/>
    </source>
</evidence>
<dbReference type="CDD" id="cd04254">
    <property type="entry name" value="AAK_UMPK-PyrH-Ec"/>
    <property type="match status" value="1"/>
</dbReference>
<evidence type="ECO:0000313" key="14">
    <source>
        <dbReference type="Proteomes" id="UP000226429"/>
    </source>
</evidence>
<comment type="subunit">
    <text evidence="11">Homohexamer.</text>
</comment>
<dbReference type="GO" id="GO:0033862">
    <property type="term" value="F:UMP kinase activity"/>
    <property type="evidence" value="ECO:0007669"/>
    <property type="project" value="UniProtKB-EC"/>
</dbReference>
<protein>
    <recommendedName>
        <fullName evidence="11">Uridylate kinase</fullName>
        <shortName evidence="11">UK</shortName>
        <ecNumber evidence="11">2.7.4.22</ecNumber>
    </recommendedName>
    <alternativeName>
        <fullName evidence="11">Uridine monophosphate kinase</fullName>
        <shortName evidence="11">UMP kinase</shortName>
        <shortName evidence="11">UMPK</shortName>
    </alternativeName>
</protein>
<feature type="binding site" evidence="11">
    <location>
        <position position="173"/>
    </location>
    <ligand>
        <name>ATP</name>
        <dbReference type="ChEBI" id="CHEBI:30616"/>
    </ligand>
</feature>
<comment type="catalytic activity">
    <reaction evidence="10 11">
        <text>UMP + ATP = UDP + ADP</text>
        <dbReference type="Rhea" id="RHEA:24400"/>
        <dbReference type="ChEBI" id="CHEBI:30616"/>
        <dbReference type="ChEBI" id="CHEBI:57865"/>
        <dbReference type="ChEBI" id="CHEBI:58223"/>
        <dbReference type="ChEBI" id="CHEBI:456216"/>
        <dbReference type="EC" id="2.7.4.22"/>
    </reaction>
</comment>
<feature type="binding site" evidence="11">
    <location>
        <position position="61"/>
    </location>
    <ligand>
        <name>ATP</name>
        <dbReference type="ChEBI" id="CHEBI:30616"/>
    </ligand>
</feature>
<dbReference type="PIRSF" id="PIRSF005650">
    <property type="entry name" value="Uridylate_kin"/>
    <property type="match status" value="1"/>
</dbReference>
<evidence type="ECO:0000256" key="1">
    <source>
        <dbReference type="ARBA" id="ARBA00004496"/>
    </source>
</evidence>
<evidence type="ECO:0000256" key="10">
    <source>
        <dbReference type="ARBA" id="ARBA00047767"/>
    </source>
</evidence>
<dbReference type="GO" id="GO:0006225">
    <property type="term" value="P:UDP biosynthetic process"/>
    <property type="evidence" value="ECO:0007669"/>
    <property type="project" value="TreeGrafter"/>
</dbReference>
<dbReference type="UniPathway" id="UPA00159">
    <property type="reaction ID" value="UER00275"/>
</dbReference>
<proteinExistence type="inferred from homology"/>
<dbReference type="GO" id="GO:0005829">
    <property type="term" value="C:cytosol"/>
    <property type="evidence" value="ECO:0007669"/>
    <property type="project" value="TreeGrafter"/>
</dbReference>
<reference evidence="13 14" key="2">
    <citation type="journal article" date="2018" name="J. Invertebr. Pathol.">
        <title>'Candidatus Aquirickettsiella gammari' (Gammaproteobacteria: Legionellales: Coxiellaceae): A bacterial pathogen of the freshwater crustacean Gammarus fossarum (Malacostraca: Amphipoda).</title>
        <authorList>
            <person name="Bojko J."/>
            <person name="Dunn A.M."/>
            <person name="Stebbing P.D."/>
            <person name="van Aerle R."/>
            <person name="Bacela-Spychalska K."/>
            <person name="Bean T.P."/>
            <person name="Urrutia A."/>
            <person name="Stentiford G.D."/>
        </authorList>
    </citation>
    <scope>NUCLEOTIDE SEQUENCE [LARGE SCALE GENOMIC DNA]</scope>
    <source>
        <strain evidence="13">RA15029</strain>
    </source>
</reference>
<feature type="binding site" evidence="11">
    <location>
        <position position="56"/>
    </location>
    <ligand>
        <name>UMP</name>
        <dbReference type="ChEBI" id="CHEBI:57865"/>
    </ligand>
</feature>
<keyword evidence="7 11" id="KW-0418">Kinase</keyword>
<keyword evidence="8 11" id="KW-0067">ATP-binding</keyword>
<keyword evidence="4 11" id="KW-0963">Cytoplasm</keyword>
<keyword evidence="5 11" id="KW-0808">Transferase</keyword>
<evidence type="ECO:0000256" key="7">
    <source>
        <dbReference type="ARBA" id="ARBA00022777"/>
    </source>
</evidence>
<name>A0A370CI95_9COXI</name>
<keyword evidence="9 11" id="KW-0665">Pyrimidine biosynthesis</keyword>
<keyword evidence="6 11" id="KW-0547">Nucleotide-binding</keyword>
<evidence type="ECO:0000256" key="9">
    <source>
        <dbReference type="ARBA" id="ARBA00022975"/>
    </source>
</evidence>
<accession>A0A370CI95</accession>
<gene>
    <name evidence="11" type="primary">pyrH</name>
    <name evidence="13" type="ORF">CFE62_005960</name>
</gene>
<dbReference type="Gene3D" id="3.40.1160.10">
    <property type="entry name" value="Acetylglutamate kinase-like"/>
    <property type="match status" value="1"/>
</dbReference>
<dbReference type="NCBIfam" id="TIGR02075">
    <property type="entry name" value="pyrH_bact"/>
    <property type="match status" value="1"/>
</dbReference>
<feature type="binding site" evidence="11">
    <location>
        <position position="57"/>
    </location>
    <ligand>
        <name>ATP</name>
        <dbReference type="ChEBI" id="CHEBI:30616"/>
    </ligand>
</feature>
<comment type="caution">
    <text evidence="13">The sequence shown here is derived from an EMBL/GenBank/DDBJ whole genome shotgun (WGS) entry which is preliminary data.</text>
</comment>
<dbReference type="InterPro" id="IPR011817">
    <property type="entry name" value="Uridylate_kinase"/>
</dbReference>
<feature type="domain" description="Aspartate/glutamate/uridylate kinase" evidence="12">
    <location>
        <begin position="10"/>
        <end position="218"/>
    </location>
</feature>
<dbReference type="InterPro" id="IPR001048">
    <property type="entry name" value="Asp/Glu/Uridylate_kinase"/>
</dbReference>
<feature type="binding site" evidence="11">
    <location>
        <position position="76"/>
    </location>
    <ligand>
        <name>UMP</name>
        <dbReference type="ChEBI" id="CHEBI:57865"/>
    </ligand>
</feature>
<dbReference type="EMBL" id="NMOS02000019">
    <property type="protein sequence ID" value="RDH40026.1"/>
    <property type="molecule type" value="Genomic_DNA"/>
</dbReference>
<evidence type="ECO:0000256" key="8">
    <source>
        <dbReference type="ARBA" id="ARBA00022840"/>
    </source>
</evidence>
<sequence>MTAKALKYRRVLLKLSGEALHGEAAQILDPVVLRRLATEIAEVADLGVQIAIVIGGGNIFRGEILARSGIDRITGDQMGMLATVINALALQDSLEKHQKVARIMSAIPIAGFAPLFERRKAIRYLEKGYLVILAGGTGNPLVSTDSAASLRGIEIGAELLLKATHVDGIYSADPKKDKQATLYSSISYDKALAQELGIMDLAAFSQCRDHDLPILVFNINCKKALLEIIQGKSKGTLVSKRN</sequence>
<dbReference type="GO" id="GO:0044210">
    <property type="term" value="P:'de novo' CTP biosynthetic process"/>
    <property type="evidence" value="ECO:0007669"/>
    <property type="project" value="UniProtKB-UniRule"/>
</dbReference>
<comment type="function">
    <text evidence="11">Catalyzes the reversible phosphorylation of UMP to UDP.</text>
</comment>
<feature type="binding site" evidence="11">
    <location>
        <begin position="137"/>
        <end position="144"/>
    </location>
    <ligand>
        <name>UMP</name>
        <dbReference type="ChEBI" id="CHEBI:57865"/>
    </ligand>
</feature>
<comment type="activity regulation">
    <text evidence="11">Inhibited by UTP.</text>
</comment>
<organism evidence="13 14">
    <name type="scientific">Candidatus Aquirickettsiella gammari</name>
    <dbReference type="NCBI Taxonomy" id="2016198"/>
    <lineage>
        <taxon>Bacteria</taxon>
        <taxon>Pseudomonadati</taxon>
        <taxon>Pseudomonadota</taxon>
        <taxon>Gammaproteobacteria</taxon>
        <taxon>Legionellales</taxon>
        <taxon>Coxiellaceae</taxon>
        <taxon>Candidatus Aquirickettsiella</taxon>
    </lineage>
</organism>
<dbReference type="Proteomes" id="UP000226429">
    <property type="component" value="Unassembled WGS sequence"/>
</dbReference>
<dbReference type="AlphaFoldDB" id="A0A370CI95"/>
<dbReference type="Pfam" id="PF00696">
    <property type="entry name" value="AA_kinase"/>
    <property type="match status" value="1"/>
</dbReference>
<dbReference type="EC" id="2.7.4.22" evidence="11"/>
<evidence type="ECO:0000256" key="2">
    <source>
        <dbReference type="ARBA" id="ARBA00004791"/>
    </source>
</evidence>
<dbReference type="SUPFAM" id="SSF53633">
    <property type="entry name" value="Carbamate kinase-like"/>
    <property type="match status" value="1"/>
</dbReference>
<comment type="subcellular location">
    <subcellularLocation>
        <location evidence="1 11">Cytoplasm</location>
    </subcellularLocation>
</comment>
<evidence type="ECO:0000256" key="11">
    <source>
        <dbReference type="HAMAP-Rule" id="MF_01220"/>
    </source>
</evidence>
<reference evidence="13 14" key="1">
    <citation type="journal article" date="2017" name="Int. J. Syst. Evol. Microbiol.">
        <title>Aquarickettsiella crustaci n. gen. n. sp. (Gammaproteobacteria: Legionellales: Coxiellaceae); a bacterial pathogen of the freshwater crustacean: Gammarus fossarum (Malacostraca: Amphipoda).</title>
        <authorList>
            <person name="Bojko J."/>
            <person name="Dunn A.M."/>
            <person name="Stebbing P.D."/>
            <person name="Van Aerle R."/>
            <person name="Bacela-Spychalska K."/>
            <person name="Bean T.P."/>
            <person name="Stentiford G.D."/>
        </authorList>
    </citation>
    <scope>NUCLEOTIDE SEQUENCE [LARGE SCALE GENOMIC DNA]</scope>
    <source>
        <strain evidence="13">RA15029</strain>
    </source>
</reference>
<feature type="binding site" evidence="11">
    <location>
        <position position="170"/>
    </location>
    <ligand>
        <name>ATP</name>
        <dbReference type="ChEBI" id="CHEBI:30616"/>
    </ligand>
</feature>
<evidence type="ECO:0000256" key="3">
    <source>
        <dbReference type="ARBA" id="ARBA00007614"/>
    </source>
</evidence>
<feature type="binding site" evidence="11">
    <location>
        <position position="164"/>
    </location>
    <ligand>
        <name>ATP</name>
        <dbReference type="ChEBI" id="CHEBI:30616"/>
    </ligand>
</feature>
<dbReference type="GO" id="GO:0005524">
    <property type="term" value="F:ATP binding"/>
    <property type="evidence" value="ECO:0007669"/>
    <property type="project" value="UniProtKB-KW"/>
</dbReference>
<comment type="similarity">
    <text evidence="3 11">Belongs to the UMP kinase family.</text>
</comment>
<evidence type="ECO:0000259" key="12">
    <source>
        <dbReference type="Pfam" id="PF00696"/>
    </source>
</evidence>
<dbReference type="HAMAP" id="MF_01220_B">
    <property type="entry name" value="PyrH_B"/>
    <property type="match status" value="1"/>
</dbReference>
<dbReference type="FunFam" id="3.40.1160.10:FF:000001">
    <property type="entry name" value="Uridylate kinase"/>
    <property type="match status" value="1"/>
</dbReference>
<keyword evidence="14" id="KW-1185">Reference proteome</keyword>
<dbReference type="InterPro" id="IPR015963">
    <property type="entry name" value="Uridylate_kinase_bac"/>
</dbReference>
<evidence type="ECO:0000256" key="5">
    <source>
        <dbReference type="ARBA" id="ARBA00022679"/>
    </source>
</evidence>